<evidence type="ECO:0000256" key="2">
    <source>
        <dbReference type="SAM" id="SignalP"/>
    </source>
</evidence>
<dbReference type="Proteomes" id="UP001319104">
    <property type="component" value="Unassembled WGS sequence"/>
</dbReference>
<dbReference type="Gene3D" id="2.40.160.20">
    <property type="match status" value="1"/>
</dbReference>
<keyword evidence="5" id="KW-1185">Reference proteome</keyword>
<evidence type="ECO:0000313" key="4">
    <source>
        <dbReference type="EMBL" id="MBS9525981.1"/>
    </source>
</evidence>
<protein>
    <submittedName>
        <fullName evidence="4">Outer membrane beta-barrel protein</fullName>
    </submittedName>
</protein>
<feature type="signal peptide" evidence="2">
    <location>
        <begin position="1"/>
        <end position="20"/>
    </location>
</feature>
<dbReference type="Pfam" id="PF13505">
    <property type="entry name" value="OMP_b-brl"/>
    <property type="match status" value="1"/>
</dbReference>
<proteinExistence type="predicted"/>
<dbReference type="InterPro" id="IPR011250">
    <property type="entry name" value="OMP/PagP_B-barrel"/>
</dbReference>
<feature type="domain" description="Outer membrane protein beta-barrel" evidence="3">
    <location>
        <begin position="7"/>
        <end position="208"/>
    </location>
</feature>
<comment type="caution">
    <text evidence="4">The sequence shown here is derived from an EMBL/GenBank/DDBJ whole genome shotgun (WGS) entry which is preliminary data.</text>
</comment>
<dbReference type="RefSeq" id="WP_213946840.1">
    <property type="nucleotide sequence ID" value="NZ_JAHBGI010000025.1"/>
</dbReference>
<evidence type="ECO:0000259" key="3">
    <source>
        <dbReference type="Pfam" id="PF13505"/>
    </source>
</evidence>
<keyword evidence="1 2" id="KW-0732">Signal</keyword>
<accession>A0AAP2G6E3</accession>
<feature type="chain" id="PRO_5042863620" evidence="2">
    <location>
        <begin position="21"/>
        <end position="240"/>
    </location>
</feature>
<evidence type="ECO:0000256" key="1">
    <source>
        <dbReference type="ARBA" id="ARBA00022729"/>
    </source>
</evidence>
<reference evidence="4 5" key="1">
    <citation type="submission" date="2021-05" db="EMBL/GenBank/DDBJ databases">
        <authorList>
            <person name="Zhang Z.D."/>
            <person name="Osman G."/>
        </authorList>
    </citation>
    <scope>NUCLEOTIDE SEQUENCE [LARGE SCALE GENOMIC DNA]</scope>
    <source>
        <strain evidence="4 5">KCTC 32217</strain>
    </source>
</reference>
<evidence type="ECO:0000313" key="5">
    <source>
        <dbReference type="Proteomes" id="UP001319104"/>
    </source>
</evidence>
<sequence>MKKLLLSLSLLMALCLQANAQYSRNSVTLGVGAGFVYGDNAGDYSSLNFPVRPAFTLGYTQEYNDRFDWRVSLGTQSVSGRLVDYPADDIAHWIEERNALDFSGQAYYADFMPIYHFTPYEGQFDFYGGLGLGLMFVNRTDQVLPFGLTPDMLRANDYSLESQNRNTTSLYFPIRLGVTMNLENNWAIGLELGSLIATSPRIDGNNQQWNSIPIDMLPQAQLILRKYLPWTARVQPTTLP</sequence>
<dbReference type="AlphaFoldDB" id="A0AAP2G6E3"/>
<organism evidence="4 5">
    <name type="scientific">Litoribacter ruber</name>
    <dbReference type="NCBI Taxonomy" id="702568"/>
    <lineage>
        <taxon>Bacteria</taxon>
        <taxon>Pseudomonadati</taxon>
        <taxon>Bacteroidota</taxon>
        <taxon>Cytophagia</taxon>
        <taxon>Cytophagales</taxon>
        <taxon>Cyclobacteriaceae</taxon>
        <taxon>Litoribacter</taxon>
    </lineage>
</organism>
<dbReference type="SUPFAM" id="SSF56925">
    <property type="entry name" value="OMPA-like"/>
    <property type="match status" value="1"/>
</dbReference>
<name>A0AAP2G6E3_9BACT</name>
<dbReference type="InterPro" id="IPR027385">
    <property type="entry name" value="Beta-barrel_OMP"/>
</dbReference>
<gene>
    <name evidence="4" type="ORF">KI659_18315</name>
</gene>
<dbReference type="EMBL" id="JAHCMY010000029">
    <property type="protein sequence ID" value="MBS9525981.1"/>
    <property type="molecule type" value="Genomic_DNA"/>
</dbReference>